<reference evidence="6" key="4">
    <citation type="submission" date="2025-09" db="UniProtKB">
        <authorList>
            <consortium name="Ensembl"/>
        </authorList>
    </citation>
    <scope>IDENTIFICATION</scope>
</reference>
<dbReference type="InterPro" id="IPR000884">
    <property type="entry name" value="TSP1_rpt"/>
</dbReference>
<dbReference type="SMART" id="SM00209">
    <property type="entry name" value="TSP1"/>
    <property type="match status" value="4"/>
</dbReference>
<dbReference type="InterPro" id="IPR044004">
    <property type="entry name" value="TSP1_spondin_dom"/>
</dbReference>
<sequence>MIECLLSSKTATSGVRTVTSQWLLLLSIALVVQNTLGGIVRRSTDDDSYLPGLMDVNLDVGTDIEANREPGNHHHRHHNRHHGPGNFTNVRVGHQHSEAERIAGVSFAEMCESGQMEDQDTTTWSNVQCQNCSCEASVVVCRPNVCPNLPCGQPVTVQGQCCPVCPDKVCQAADGRRFTEGAEWYLDDCTYCECKQGRALCSVEDCEYKSCENPVKVPGECCPICADASCHADSGRNLSAGAVWKEGLCTHCYCRTGDQACAQEKCPQINCTHPYRRPNECCYTCQDAVECIVSTWGTWGECPIQECGGGKRRRYRGVVIPPRNGGAFCPHMSEAQECPRQPCSDIPVCPTTEWGSWSHCTATCGKGRRLRMRERAKVTRETMTSLIDCSQTHMQETMLCYTGTCNLSPILLDSARLEQEERCPGVYWSEWGPCSKSCGRGTRLRNQVLRNSSESIEGACRLLRELKECHGRNCTGTADSPINCKVTHWSPWTVCSATCGETAAKSRHRTIIRHPSPGGRACPHLTVSKKCKLDPCLTLRSLIRTQPSPHACVSDDGLTHYAENERWTPEECKTCVCMNSVKVCSDVFCSKPQCEHPVKYPGFCCMFCE</sequence>
<dbReference type="GeneTree" id="ENSGT00940000166853"/>
<dbReference type="Pfam" id="PF19028">
    <property type="entry name" value="TSP1_spondin"/>
    <property type="match status" value="2"/>
</dbReference>
<dbReference type="GO" id="GO:0030036">
    <property type="term" value="P:actin cytoskeleton organization"/>
    <property type="evidence" value="ECO:0000318"/>
    <property type="project" value="GO_Central"/>
</dbReference>
<dbReference type="PANTHER" id="PTHR46439">
    <property type="entry name" value="CYSTEINE-RICH MOTOR NEURON 1 PROTEIN"/>
    <property type="match status" value="1"/>
</dbReference>
<evidence type="ECO:0000256" key="1">
    <source>
        <dbReference type="ARBA" id="ARBA00022729"/>
    </source>
</evidence>
<feature type="compositionally biased region" description="Basic residues" evidence="4">
    <location>
        <begin position="73"/>
        <end position="83"/>
    </location>
</feature>
<dbReference type="KEGG" id="cin:100185496"/>
<dbReference type="Pfam" id="PF23334">
    <property type="entry name" value="VWC2L_2nd"/>
    <property type="match status" value="1"/>
</dbReference>
<dbReference type="GO" id="GO:0005886">
    <property type="term" value="C:plasma membrane"/>
    <property type="evidence" value="ECO:0000318"/>
    <property type="project" value="GO_Central"/>
</dbReference>
<dbReference type="SUPFAM" id="SSF57603">
    <property type="entry name" value="FnI-like domain"/>
    <property type="match status" value="4"/>
</dbReference>
<dbReference type="PROSITE" id="PS50092">
    <property type="entry name" value="TSP1"/>
    <property type="match status" value="4"/>
</dbReference>
<reference evidence="6" key="2">
    <citation type="journal article" date="2008" name="Genome Biol.">
        <title>Improved genome assembly and evidence-based global gene model set for the chordate Ciona intestinalis: new insight into intron and operon populations.</title>
        <authorList>
            <person name="Satou Y."/>
            <person name="Mineta K."/>
            <person name="Ogasawara M."/>
            <person name="Sasakura Y."/>
            <person name="Shoguchi E."/>
            <person name="Ueno K."/>
            <person name="Yamada L."/>
            <person name="Matsumoto J."/>
            <person name="Wasserscheid J."/>
            <person name="Dewar K."/>
            <person name="Wiley G.B."/>
            <person name="Macmil S.L."/>
            <person name="Roe B.A."/>
            <person name="Zeller R.W."/>
            <person name="Hastings K.E."/>
            <person name="Lemaire P."/>
            <person name="Lindquist E."/>
            <person name="Endo T."/>
            <person name="Hotta K."/>
            <person name="Inaba K."/>
        </authorList>
    </citation>
    <scope>NUCLEOTIDE SEQUENCE [LARGE SCALE GENOMIC DNA]</scope>
    <source>
        <strain evidence="6">wild type</strain>
    </source>
</reference>
<dbReference type="OrthoDB" id="6152256at2759"/>
<dbReference type="Pfam" id="PF00093">
    <property type="entry name" value="VWC"/>
    <property type="match status" value="2"/>
</dbReference>
<reference evidence="6" key="3">
    <citation type="submission" date="2025-08" db="UniProtKB">
        <authorList>
            <consortium name="Ensembl"/>
        </authorList>
    </citation>
    <scope>IDENTIFICATION</scope>
</reference>
<dbReference type="AlphaFoldDB" id="H2Y170"/>
<gene>
    <name evidence="6" type="primary">LOC100185496</name>
</gene>
<feature type="domain" description="VWFC" evidence="5">
    <location>
        <begin position="109"/>
        <end position="166"/>
    </location>
</feature>
<organism evidence="6 7">
    <name type="scientific">Ciona intestinalis</name>
    <name type="common">Transparent sea squirt</name>
    <name type="synonym">Ascidia intestinalis</name>
    <dbReference type="NCBI Taxonomy" id="7719"/>
    <lineage>
        <taxon>Eukaryota</taxon>
        <taxon>Metazoa</taxon>
        <taxon>Chordata</taxon>
        <taxon>Tunicata</taxon>
        <taxon>Ascidiacea</taxon>
        <taxon>Phlebobranchia</taxon>
        <taxon>Cionidae</taxon>
        <taxon>Ciona</taxon>
    </lineage>
</organism>
<dbReference type="SMART" id="SM00214">
    <property type="entry name" value="VWC"/>
    <property type="match status" value="4"/>
</dbReference>
<feature type="region of interest" description="Disordered" evidence="4">
    <location>
        <begin position="64"/>
        <end position="85"/>
    </location>
</feature>
<dbReference type="Gene3D" id="2.10.70.10">
    <property type="entry name" value="Complement Module, domain 1"/>
    <property type="match status" value="1"/>
</dbReference>
<accession>A0A1W2WE02</accession>
<dbReference type="InterPro" id="IPR052624">
    <property type="entry name" value="CRIM1"/>
</dbReference>
<dbReference type="Gene3D" id="2.20.100.10">
    <property type="entry name" value="Thrombospondin type-1 (TSP1) repeat"/>
    <property type="match status" value="4"/>
</dbReference>
<evidence type="ECO:0000313" key="6">
    <source>
        <dbReference type="Ensembl" id="ENSCINP00000035654.1"/>
    </source>
</evidence>
<dbReference type="RefSeq" id="XP_002126921.1">
    <property type="nucleotide sequence ID" value="XM_002126885.3"/>
</dbReference>
<dbReference type="EMBL" id="EAAA01001620">
    <property type="status" value="NOT_ANNOTATED_CDS"/>
    <property type="molecule type" value="Genomic_DNA"/>
</dbReference>
<dbReference type="InterPro" id="IPR036383">
    <property type="entry name" value="TSP1_rpt_sf"/>
</dbReference>
<dbReference type="FunFam" id="2.20.100.10:FF:000178">
    <property type="entry name" value="Pancreatic trypsin inhibitor"/>
    <property type="match status" value="1"/>
</dbReference>
<dbReference type="Pfam" id="PF00090">
    <property type="entry name" value="TSP_1"/>
    <property type="match status" value="2"/>
</dbReference>
<dbReference type="Ensembl" id="ENSCINT00000032065.1">
    <property type="protein sequence ID" value="ENSCINP00000035654.1"/>
    <property type="gene ID" value="ENSCING00000019181.1"/>
</dbReference>
<feature type="domain" description="VWFC" evidence="5">
    <location>
        <begin position="168"/>
        <end position="226"/>
    </location>
</feature>
<dbReference type="FunFam" id="2.20.100.10:FF:000218">
    <property type="entry name" value="kielin/chordin-like protein"/>
    <property type="match status" value="1"/>
</dbReference>
<keyword evidence="7" id="KW-1185">Reference proteome</keyword>
<evidence type="ECO:0000256" key="2">
    <source>
        <dbReference type="ARBA" id="ARBA00023157"/>
    </source>
</evidence>
<keyword evidence="1" id="KW-0732">Signal</keyword>
<reference evidence="7" key="1">
    <citation type="journal article" date="2002" name="Science">
        <title>The draft genome of Ciona intestinalis: insights into chordate and vertebrate origins.</title>
        <authorList>
            <person name="Dehal P."/>
            <person name="Satou Y."/>
            <person name="Campbell R.K."/>
            <person name="Chapman J."/>
            <person name="Degnan B."/>
            <person name="De Tomaso A."/>
            <person name="Davidson B."/>
            <person name="Di Gregorio A."/>
            <person name="Gelpke M."/>
            <person name="Goodstein D.M."/>
            <person name="Harafuji N."/>
            <person name="Hastings K.E."/>
            <person name="Ho I."/>
            <person name="Hotta K."/>
            <person name="Huang W."/>
            <person name="Kawashima T."/>
            <person name="Lemaire P."/>
            <person name="Martinez D."/>
            <person name="Meinertzhagen I.A."/>
            <person name="Necula S."/>
            <person name="Nonaka M."/>
            <person name="Putnam N."/>
            <person name="Rash S."/>
            <person name="Saiga H."/>
            <person name="Satake M."/>
            <person name="Terry A."/>
            <person name="Yamada L."/>
            <person name="Wang H.G."/>
            <person name="Awazu S."/>
            <person name="Azumi K."/>
            <person name="Boore J."/>
            <person name="Branno M."/>
            <person name="Chin-Bow S."/>
            <person name="DeSantis R."/>
            <person name="Doyle S."/>
            <person name="Francino P."/>
            <person name="Keys D.N."/>
            <person name="Haga S."/>
            <person name="Hayashi H."/>
            <person name="Hino K."/>
            <person name="Imai K.S."/>
            <person name="Inaba K."/>
            <person name="Kano S."/>
            <person name="Kobayashi K."/>
            <person name="Kobayashi M."/>
            <person name="Lee B.I."/>
            <person name="Makabe K.W."/>
            <person name="Manohar C."/>
            <person name="Matassi G."/>
            <person name="Medina M."/>
            <person name="Mochizuki Y."/>
            <person name="Mount S."/>
            <person name="Morishita T."/>
            <person name="Miura S."/>
            <person name="Nakayama A."/>
            <person name="Nishizaka S."/>
            <person name="Nomoto H."/>
            <person name="Ohta F."/>
            <person name="Oishi K."/>
            <person name="Rigoutsos I."/>
            <person name="Sano M."/>
            <person name="Sasaki A."/>
            <person name="Sasakura Y."/>
            <person name="Shoguchi E."/>
            <person name="Shin-i T."/>
            <person name="Spagnuolo A."/>
            <person name="Stainier D."/>
            <person name="Suzuki M.M."/>
            <person name="Tassy O."/>
            <person name="Takatori N."/>
            <person name="Tokuoka M."/>
            <person name="Yagi K."/>
            <person name="Yoshizaki F."/>
            <person name="Wada S."/>
            <person name="Zhang C."/>
            <person name="Hyatt P.D."/>
            <person name="Larimer F."/>
            <person name="Detter C."/>
            <person name="Doggett N."/>
            <person name="Glavina T."/>
            <person name="Hawkins T."/>
            <person name="Richardson P."/>
            <person name="Lucas S."/>
            <person name="Kohara Y."/>
            <person name="Levine M."/>
            <person name="Satoh N."/>
            <person name="Rokhsar D.S."/>
        </authorList>
    </citation>
    <scope>NUCLEOTIDE SEQUENCE [LARGE SCALE GENOMIC DNA]</scope>
</reference>
<dbReference type="InParanoid" id="H2Y170"/>
<dbReference type="Gene3D" id="6.20.200.20">
    <property type="match status" value="3"/>
</dbReference>
<evidence type="ECO:0000256" key="4">
    <source>
        <dbReference type="SAM" id="MobiDB-lite"/>
    </source>
</evidence>
<protein>
    <submittedName>
        <fullName evidence="6">Kielin/chordin-like protein</fullName>
    </submittedName>
</protein>
<dbReference type="InterPro" id="IPR001007">
    <property type="entry name" value="VWF_dom"/>
</dbReference>
<dbReference type="PROSITE" id="PS01208">
    <property type="entry name" value="VWFC_1"/>
    <property type="match status" value="3"/>
</dbReference>
<evidence type="ECO:0000256" key="3">
    <source>
        <dbReference type="ARBA" id="ARBA00023180"/>
    </source>
</evidence>
<name>H2Y170_CIOIN</name>
<proteinExistence type="predicted"/>
<evidence type="ECO:0000259" key="5">
    <source>
        <dbReference type="PROSITE" id="PS50184"/>
    </source>
</evidence>
<feature type="domain" description="VWFC" evidence="5">
    <location>
        <begin position="550"/>
        <end position="609"/>
    </location>
</feature>
<dbReference type="HOGENOM" id="CLU_448298_0_0_1"/>
<feature type="domain" description="VWFC" evidence="5">
    <location>
        <begin position="228"/>
        <end position="286"/>
    </location>
</feature>
<dbReference type="PROSITE" id="PS50184">
    <property type="entry name" value="VWFC_2"/>
    <property type="match status" value="4"/>
</dbReference>
<dbReference type="GeneID" id="100185496"/>
<keyword evidence="3" id="KW-0325">Glycoprotein</keyword>
<accession>H2Y170</accession>
<keyword evidence="2" id="KW-1015">Disulfide bond</keyword>
<dbReference type="PANTHER" id="PTHR46439:SF1">
    <property type="entry name" value="CYSTEINE-RICH MOTOR NEURON 1 PROTEIN"/>
    <property type="match status" value="1"/>
</dbReference>
<evidence type="ECO:0000313" key="7">
    <source>
        <dbReference type="Proteomes" id="UP000008144"/>
    </source>
</evidence>
<dbReference type="Proteomes" id="UP000008144">
    <property type="component" value="Chromosome 3"/>
</dbReference>
<dbReference type="SUPFAM" id="SSF82895">
    <property type="entry name" value="TSP-1 type 1 repeat"/>
    <property type="match status" value="4"/>
</dbReference>